<dbReference type="EMBL" id="CP002665">
    <property type="protein sequence ID" value="AEI12804.1"/>
    <property type="molecule type" value="Genomic_DNA"/>
</dbReference>
<dbReference type="RefSeq" id="WP_013884322.1">
    <property type="nucleotide sequence ID" value="NC_015671.1"/>
</dbReference>
<evidence type="ECO:0000256" key="5">
    <source>
        <dbReference type="SAM" id="MobiDB-lite"/>
    </source>
</evidence>
<dbReference type="GO" id="GO:0031012">
    <property type="term" value="C:extracellular matrix"/>
    <property type="evidence" value="ECO:0007669"/>
    <property type="project" value="InterPro"/>
</dbReference>
<evidence type="ECO:0000256" key="4">
    <source>
        <dbReference type="ARBA" id="ARBA00022833"/>
    </source>
</evidence>
<evidence type="ECO:0000259" key="6">
    <source>
        <dbReference type="SMART" id="SM00235"/>
    </source>
</evidence>
<keyword evidence="4" id="KW-0862">Zinc</keyword>
<dbReference type="HOGENOM" id="CLU_055075_1_0_11"/>
<evidence type="ECO:0000256" key="1">
    <source>
        <dbReference type="ARBA" id="ARBA00022670"/>
    </source>
</evidence>
<organism evidence="7 8">
    <name type="scientific">Cellulomonas gilvus (strain ATCC 13127 / NRRL B-14078)</name>
    <name type="common">Cellvibrio gilvus</name>
    <dbReference type="NCBI Taxonomy" id="593907"/>
    <lineage>
        <taxon>Bacteria</taxon>
        <taxon>Bacillati</taxon>
        <taxon>Actinomycetota</taxon>
        <taxon>Actinomycetes</taxon>
        <taxon>Micrococcales</taxon>
        <taxon>Cellulomonadaceae</taxon>
        <taxon>Cellulomonas</taxon>
    </lineage>
</organism>
<keyword evidence="3" id="KW-0378">Hydrolase</keyword>
<dbReference type="STRING" id="593907.Celgi_2304"/>
<dbReference type="AlphaFoldDB" id="F8A146"/>
<dbReference type="GO" id="GO:0008270">
    <property type="term" value="F:zinc ion binding"/>
    <property type="evidence" value="ECO:0007669"/>
    <property type="project" value="InterPro"/>
</dbReference>
<dbReference type="eggNOG" id="COG5549">
    <property type="taxonomic scope" value="Bacteria"/>
</dbReference>
<reference evidence="8" key="1">
    <citation type="submission" date="2011-04" db="EMBL/GenBank/DDBJ databases">
        <title>Complete sequence of Cellvibrio gilvus ATCC 13127.</title>
        <authorList>
            <person name="Lucas S."/>
            <person name="Han J."/>
            <person name="Lapidus A."/>
            <person name="Cheng J.-F."/>
            <person name="Goodwin L."/>
            <person name="Pitluck S."/>
            <person name="Peters L."/>
            <person name="Munk A."/>
            <person name="Detter J.C."/>
            <person name="Han C."/>
            <person name="Tapia R."/>
            <person name="Land M."/>
            <person name="Hauser L."/>
            <person name="Kyrpides N."/>
            <person name="Ivanova N."/>
            <person name="Ovchinnikova G."/>
            <person name="Pagani I."/>
            <person name="Mead D."/>
            <person name="Brumm P."/>
            <person name="Woyke T."/>
        </authorList>
    </citation>
    <scope>NUCLEOTIDE SEQUENCE [LARGE SCALE GENOMIC DNA]</scope>
    <source>
        <strain evidence="8">ATCC 13127 / NRRL B-14078</strain>
    </source>
</reference>
<keyword evidence="1" id="KW-0645">Protease</keyword>
<keyword evidence="2" id="KW-0479">Metal-binding</keyword>
<accession>F8A146</accession>
<dbReference type="InterPro" id="IPR001818">
    <property type="entry name" value="Pept_M10_metallopeptidase"/>
</dbReference>
<dbReference type="Gene3D" id="3.40.390.10">
    <property type="entry name" value="Collagenase (Catalytic Domain)"/>
    <property type="match status" value="1"/>
</dbReference>
<feature type="domain" description="Peptidase metallopeptidase" evidence="6">
    <location>
        <begin position="191"/>
        <end position="363"/>
    </location>
</feature>
<dbReference type="GO" id="GO:0006508">
    <property type="term" value="P:proteolysis"/>
    <property type="evidence" value="ECO:0007669"/>
    <property type="project" value="UniProtKB-KW"/>
</dbReference>
<keyword evidence="8" id="KW-1185">Reference proteome</keyword>
<evidence type="ECO:0000313" key="8">
    <source>
        <dbReference type="Proteomes" id="UP000000485"/>
    </source>
</evidence>
<dbReference type="SMART" id="SM00235">
    <property type="entry name" value="ZnMc"/>
    <property type="match status" value="1"/>
</dbReference>
<dbReference type="Proteomes" id="UP000000485">
    <property type="component" value="Chromosome"/>
</dbReference>
<dbReference type="GO" id="GO:0004222">
    <property type="term" value="F:metalloendopeptidase activity"/>
    <property type="evidence" value="ECO:0007669"/>
    <property type="project" value="InterPro"/>
</dbReference>
<feature type="region of interest" description="Disordered" evidence="5">
    <location>
        <begin position="1"/>
        <end position="39"/>
    </location>
</feature>
<proteinExistence type="predicted"/>
<evidence type="ECO:0000256" key="2">
    <source>
        <dbReference type="ARBA" id="ARBA00022723"/>
    </source>
</evidence>
<dbReference type="KEGG" id="cga:Celgi_2304"/>
<dbReference type="InterPro" id="IPR006026">
    <property type="entry name" value="Peptidase_Metallo"/>
</dbReference>
<evidence type="ECO:0000313" key="7">
    <source>
        <dbReference type="EMBL" id="AEI12804.1"/>
    </source>
</evidence>
<dbReference type="InterPro" id="IPR024079">
    <property type="entry name" value="MetalloPept_cat_dom_sf"/>
</dbReference>
<dbReference type="Pfam" id="PF00413">
    <property type="entry name" value="Peptidase_M10"/>
    <property type="match status" value="1"/>
</dbReference>
<evidence type="ECO:0000256" key="3">
    <source>
        <dbReference type="ARBA" id="ARBA00022801"/>
    </source>
</evidence>
<protein>
    <submittedName>
        <fullName evidence="7">Peptidase M10A and M12B matrixin and adamalysin</fullName>
    </submittedName>
</protein>
<gene>
    <name evidence="7" type="ordered locus">Celgi_2304</name>
</gene>
<sequence>MSHDDLPRSPTGRIPQWVIDEAQGRETTPAPFRTDAYDTSAAQDERWLHRRMRRRDRAPRVRTFGIDRDGPPSYVAPPARLRRLAPIHARRGWERTRTILATTCAVLAIGVLAVRGYEQLNSPALDDLPGALAEGALAYGTGWGGTTTILNGPPAGVEEAAEPLGAPMRLAPTGEPFAFLDTQELPDGRVAPVGWSPCRPVHFVVNTDGAPDGFAAQVADVVAEASAVTGLRFVSDGVTTETSSTDRLPYQPSRYPGRWAPLLIRFADEQDVADLEGDVAGLGGPVNVDRGDGLLVTVTGAVWLDTTLVGQAMTDGSPAYVTVLRHELAHALGLAHVEDPSQVMNPFWSPDVAAYSGGDAYGLAQLGRGVCAPDL</sequence>
<dbReference type="SUPFAM" id="SSF55486">
    <property type="entry name" value="Metalloproteases ('zincins'), catalytic domain"/>
    <property type="match status" value="1"/>
</dbReference>
<name>F8A146_CELGA</name>
<dbReference type="OrthoDB" id="4297752at2"/>